<accession>A0A2N9FSL5</accession>
<protein>
    <recommendedName>
        <fullName evidence="2">Endonuclease/exonuclease/phosphatase domain-containing protein</fullName>
    </recommendedName>
</protein>
<dbReference type="PANTHER" id="PTHR33710:SF77">
    <property type="entry name" value="DNASE I-LIKE SUPERFAMILY PROTEIN"/>
    <property type="match status" value="1"/>
</dbReference>
<dbReference type="InterPro" id="IPR036691">
    <property type="entry name" value="Endo/exonu/phosph_ase_sf"/>
</dbReference>
<gene>
    <name evidence="1" type="ORF">FSB_LOCUS18085</name>
</gene>
<dbReference type="AlphaFoldDB" id="A0A2N9FSL5"/>
<dbReference type="SUPFAM" id="SSF56219">
    <property type="entry name" value="DNase I-like"/>
    <property type="match status" value="1"/>
</dbReference>
<dbReference type="Gene3D" id="3.60.10.10">
    <property type="entry name" value="Endonuclease/exonuclease/phosphatase"/>
    <property type="match status" value="2"/>
</dbReference>
<dbReference type="PANTHER" id="PTHR33710">
    <property type="entry name" value="BNAC02G09200D PROTEIN"/>
    <property type="match status" value="1"/>
</dbReference>
<evidence type="ECO:0000313" key="1">
    <source>
        <dbReference type="EMBL" id="SPC90203.1"/>
    </source>
</evidence>
<reference evidence="1" key="1">
    <citation type="submission" date="2018-02" db="EMBL/GenBank/DDBJ databases">
        <authorList>
            <person name="Cohen D.B."/>
            <person name="Kent A.D."/>
        </authorList>
    </citation>
    <scope>NUCLEOTIDE SEQUENCE</scope>
</reference>
<name>A0A2N9FSL5_FAGSY</name>
<dbReference type="EMBL" id="OIVN01001127">
    <property type="protein sequence ID" value="SPC90203.1"/>
    <property type="molecule type" value="Genomic_DNA"/>
</dbReference>
<organism evidence="1">
    <name type="scientific">Fagus sylvatica</name>
    <name type="common">Beechnut</name>
    <dbReference type="NCBI Taxonomy" id="28930"/>
    <lineage>
        <taxon>Eukaryota</taxon>
        <taxon>Viridiplantae</taxon>
        <taxon>Streptophyta</taxon>
        <taxon>Embryophyta</taxon>
        <taxon>Tracheophyta</taxon>
        <taxon>Spermatophyta</taxon>
        <taxon>Magnoliopsida</taxon>
        <taxon>eudicotyledons</taxon>
        <taxon>Gunneridae</taxon>
        <taxon>Pentapetalae</taxon>
        <taxon>rosids</taxon>
        <taxon>fabids</taxon>
        <taxon>Fagales</taxon>
        <taxon>Fagaceae</taxon>
        <taxon>Fagus</taxon>
    </lineage>
</organism>
<evidence type="ECO:0008006" key="2">
    <source>
        <dbReference type="Google" id="ProtNLM"/>
    </source>
</evidence>
<sequence length="221" mass="24889">MNSCSLSWASYCSSALEFRPNEESDGRCFGAGRAPTVRALKALALAEEPDIILLLENKVSSPRIDKIKHSLGFANFYCVDNKGRAGGLALFWKLGVEMKVVFTNKNVMASLVYSDPLIPLGAIDLGFSGPKYTWSNRRVDWENIRERLDRWLCNADWQSLFPKVGVRHLTAPNSEHNPILLDTHLELSKGSRPFRFEAMWAREESSFEVVEKAWQIPVNGA</sequence>
<proteinExistence type="predicted"/>